<keyword evidence="2" id="KW-1185">Reference proteome</keyword>
<dbReference type="Proteomes" id="UP000188354">
    <property type="component" value="Chromosome LG06"/>
</dbReference>
<name>A0A4P1RGT0_LUPAN</name>
<sequence length="183" mass="21410">MKSVMELLKLSKLRLQLQSLITEVRDLRVSYLQNDNALLEMKQKELKGTLNNLLQSRENFVHDYQESNSQMKHSIKTKDKMIFVLSEKINSHLLLFDLIEKEAFNIKQIVDKVQTLVSHKEEIENISDLRNKLESSEAGLRKKDRVISELKANLDAAKLSHNNQVQIEDISLPTWNCYMYRIP</sequence>
<organism evidence="1 2">
    <name type="scientific">Lupinus angustifolius</name>
    <name type="common">Narrow-leaved blue lupine</name>
    <dbReference type="NCBI Taxonomy" id="3871"/>
    <lineage>
        <taxon>Eukaryota</taxon>
        <taxon>Viridiplantae</taxon>
        <taxon>Streptophyta</taxon>
        <taxon>Embryophyta</taxon>
        <taxon>Tracheophyta</taxon>
        <taxon>Spermatophyta</taxon>
        <taxon>Magnoliopsida</taxon>
        <taxon>eudicotyledons</taxon>
        <taxon>Gunneridae</taxon>
        <taxon>Pentapetalae</taxon>
        <taxon>rosids</taxon>
        <taxon>fabids</taxon>
        <taxon>Fabales</taxon>
        <taxon>Fabaceae</taxon>
        <taxon>Papilionoideae</taxon>
        <taxon>50 kb inversion clade</taxon>
        <taxon>genistoids sensu lato</taxon>
        <taxon>core genistoids</taxon>
        <taxon>Genisteae</taxon>
        <taxon>Lupinus</taxon>
    </lineage>
</organism>
<protein>
    <submittedName>
        <fullName evidence="1">Uncharacterized protein</fullName>
    </submittedName>
</protein>
<evidence type="ECO:0000313" key="1">
    <source>
        <dbReference type="EMBL" id="OIW10516.1"/>
    </source>
</evidence>
<dbReference type="AlphaFoldDB" id="A0A4P1RGT0"/>
<reference evidence="1 2" key="1">
    <citation type="journal article" date="2017" name="Plant Biotechnol. J.">
        <title>A comprehensive draft genome sequence for lupin (Lupinus angustifolius), an emerging health food: insights into plant-microbe interactions and legume evolution.</title>
        <authorList>
            <person name="Hane J.K."/>
            <person name="Ming Y."/>
            <person name="Kamphuis L.G."/>
            <person name="Nelson M.N."/>
            <person name="Garg G."/>
            <person name="Atkins C.A."/>
            <person name="Bayer P.E."/>
            <person name="Bravo A."/>
            <person name="Bringans S."/>
            <person name="Cannon S."/>
            <person name="Edwards D."/>
            <person name="Foley R."/>
            <person name="Gao L.L."/>
            <person name="Harrison M.J."/>
            <person name="Huang W."/>
            <person name="Hurgobin B."/>
            <person name="Li S."/>
            <person name="Liu C.W."/>
            <person name="McGrath A."/>
            <person name="Morahan G."/>
            <person name="Murray J."/>
            <person name="Weller J."/>
            <person name="Jian J."/>
            <person name="Singh K.B."/>
        </authorList>
    </citation>
    <scope>NUCLEOTIDE SEQUENCE [LARGE SCALE GENOMIC DNA]</scope>
    <source>
        <strain evidence="2">cv. Tanjil</strain>
        <tissue evidence="1">Whole plant</tissue>
    </source>
</reference>
<evidence type="ECO:0000313" key="2">
    <source>
        <dbReference type="Proteomes" id="UP000188354"/>
    </source>
</evidence>
<dbReference type="EMBL" id="CM007366">
    <property type="protein sequence ID" value="OIW10516.1"/>
    <property type="molecule type" value="Genomic_DNA"/>
</dbReference>
<gene>
    <name evidence="1" type="ORF">TanjilG_15888</name>
</gene>
<accession>A0A4P1RGT0</accession>
<proteinExistence type="predicted"/>
<dbReference type="Gramene" id="OIW10516">
    <property type="protein sequence ID" value="OIW10516"/>
    <property type="gene ID" value="TanjilG_15888"/>
</dbReference>